<protein>
    <submittedName>
        <fullName evidence="1">Uncharacterized protein</fullName>
    </submittedName>
</protein>
<dbReference type="Gene3D" id="1.20.1050.10">
    <property type="match status" value="1"/>
</dbReference>
<dbReference type="EMBL" id="JBBPBN010001261">
    <property type="protein sequence ID" value="KAK8478982.1"/>
    <property type="molecule type" value="Genomic_DNA"/>
</dbReference>
<dbReference type="PANTHER" id="PTHR44750:SF1">
    <property type="entry name" value="GLUTATHIONE S-TRANSFERASE T1-RELATED"/>
    <property type="match status" value="1"/>
</dbReference>
<reference evidence="1 2" key="1">
    <citation type="journal article" date="2024" name="G3 (Bethesda)">
        <title>Genome assembly of Hibiscus sabdariffa L. provides insights into metabolisms of medicinal natural products.</title>
        <authorList>
            <person name="Kim T."/>
        </authorList>
    </citation>
    <scope>NUCLEOTIDE SEQUENCE [LARGE SCALE GENOMIC DNA]</scope>
    <source>
        <strain evidence="1">TK-2024</strain>
        <tissue evidence="1">Old leaves</tissue>
    </source>
</reference>
<keyword evidence="2" id="KW-1185">Reference proteome</keyword>
<evidence type="ECO:0000313" key="2">
    <source>
        <dbReference type="Proteomes" id="UP001396334"/>
    </source>
</evidence>
<comment type="caution">
    <text evidence="1">The sequence shown here is derived from an EMBL/GenBank/DDBJ whole genome shotgun (WGS) entry which is preliminary data.</text>
</comment>
<evidence type="ECO:0000313" key="1">
    <source>
        <dbReference type="EMBL" id="KAK8478982.1"/>
    </source>
</evidence>
<dbReference type="InterPro" id="IPR043377">
    <property type="entry name" value="GSTT1/2/3"/>
</dbReference>
<sequence>MLGYLVLHVNVPFLGLDVAFELDDSVFNTTIAPVFGRPLNPQAVSEAEMILSSSLSTLEFFWLKGNGRFLLGGNQASHP</sequence>
<dbReference type="PANTHER" id="PTHR44750">
    <property type="entry name" value="GLUTATHIONE S-TRANSFERASE T1-RELATED"/>
    <property type="match status" value="1"/>
</dbReference>
<proteinExistence type="predicted"/>
<organism evidence="1 2">
    <name type="scientific">Hibiscus sabdariffa</name>
    <name type="common">roselle</name>
    <dbReference type="NCBI Taxonomy" id="183260"/>
    <lineage>
        <taxon>Eukaryota</taxon>
        <taxon>Viridiplantae</taxon>
        <taxon>Streptophyta</taxon>
        <taxon>Embryophyta</taxon>
        <taxon>Tracheophyta</taxon>
        <taxon>Spermatophyta</taxon>
        <taxon>Magnoliopsida</taxon>
        <taxon>eudicotyledons</taxon>
        <taxon>Gunneridae</taxon>
        <taxon>Pentapetalae</taxon>
        <taxon>rosids</taxon>
        <taxon>malvids</taxon>
        <taxon>Malvales</taxon>
        <taxon>Malvaceae</taxon>
        <taxon>Malvoideae</taxon>
        <taxon>Hibiscus</taxon>
    </lineage>
</organism>
<dbReference type="Proteomes" id="UP001396334">
    <property type="component" value="Unassembled WGS sequence"/>
</dbReference>
<name>A0ABR1ZEZ7_9ROSI</name>
<gene>
    <name evidence="1" type="ORF">V6N11_055697</name>
</gene>
<accession>A0ABR1ZEZ7</accession>